<accession>I0AN48</accession>
<name>I0AN48_IGNAJ</name>
<dbReference type="AlphaFoldDB" id="I0AN48"/>
<proteinExistence type="predicted"/>
<evidence type="ECO:0000313" key="2">
    <source>
        <dbReference type="EMBL" id="AFH50405.1"/>
    </source>
</evidence>
<dbReference type="EMBL" id="CP003418">
    <property type="protein sequence ID" value="AFH50405.1"/>
    <property type="molecule type" value="Genomic_DNA"/>
</dbReference>
<keyword evidence="3" id="KW-1185">Reference proteome</keyword>
<reference evidence="2 3" key="1">
    <citation type="journal article" date="2012" name="Front. Microbiol.">
        <title>Complete genome of Ignavibacterium album, a metabolically versatile, flagellated, facultative anaerobe from the phylum Chlorobi.</title>
        <authorList>
            <person name="Liu Z."/>
            <person name="Frigaard N.-U."/>
            <person name="Vogl K."/>
            <person name="Iino T."/>
            <person name="Ohkuma M."/>
            <person name="Overmann J."/>
            <person name="Bryant D.A."/>
        </authorList>
    </citation>
    <scope>NUCLEOTIDE SEQUENCE [LARGE SCALE GENOMIC DNA]</scope>
    <source>
        <strain evidence="3">DSM 19864 / JCM 16511 / NBRC 101810 / Mat9-16</strain>
    </source>
</reference>
<protein>
    <submittedName>
        <fullName evidence="2">Uncharacterized protein</fullName>
    </submittedName>
</protein>
<dbReference type="STRING" id="945713.IALB_2702"/>
<dbReference type="KEGG" id="ial:IALB_2702"/>
<evidence type="ECO:0000313" key="3">
    <source>
        <dbReference type="Proteomes" id="UP000007394"/>
    </source>
</evidence>
<sequence length="37" mass="4067">MGIAEIGVIAFLVMLLVFGFINSRKVAQELKKMGVDK</sequence>
<feature type="transmembrane region" description="Helical" evidence="1">
    <location>
        <begin position="6"/>
        <end position="23"/>
    </location>
</feature>
<keyword evidence="1" id="KW-0812">Transmembrane</keyword>
<keyword evidence="1" id="KW-1133">Transmembrane helix</keyword>
<dbReference type="Proteomes" id="UP000007394">
    <property type="component" value="Chromosome"/>
</dbReference>
<dbReference type="HOGENOM" id="CLU_3344578_0_0_10"/>
<organism evidence="2 3">
    <name type="scientific">Ignavibacterium album (strain DSM 19864 / JCM 16511 / NBRC 101810 / Mat9-16)</name>
    <dbReference type="NCBI Taxonomy" id="945713"/>
    <lineage>
        <taxon>Bacteria</taxon>
        <taxon>Pseudomonadati</taxon>
        <taxon>Ignavibacteriota</taxon>
        <taxon>Ignavibacteria</taxon>
        <taxon>Ignavibacteriales</taxon>
        <taxon>Ignavibacteriaceae</taxon>
        <taxon>Ignavibacterium</taxon>
    </lineage>
</organism>
<evidence type="ECO:0000256" key="1">
    <source>
        <dbReference type="SAM" id="Phobius"/>
    </source>
</evidence>
<keyword evidence="1" id="KW-0472">Membrane</keyword>
<gene>
    <name evidence="2" type="ordered locus">IALB_2702</name>
</gene>